<dbReference type="EMBL" id="JAGSIE010000007">
    <property type="protein sequence ID" value="MBR7553039.1"/>
    <property type="molecule type" value="Genomic_DNA"/>
</dbReference>
<comment type="caution">
    <text evidence="6">The sequence shown here is derived from an EMBL/GenBank/DDBJ whole genome shotgun (WGS) entry which is preliminary data.</text>
</comment>
<feature type="transmembrane region" description="Helical" evidence="5">
    <location>
        <begin position="418"/>
        <end position="442"/>
    </location>
</feature>
<dbReference type="PANTHER" id="PTHR22550">
    <property type="entry name" value="SPORE GERMINATION PROTEIN"/>
    <property type="match status" value="1"/>
</dbReference>
<dbReference type="AlphaFoldDB" id="A0A941CST0"/>
<gene>
    <name evidence="6" type="ORF">KC820_02610</name>
</gene>
<accession>A0A941CST0</accession>
<dbReference type="GO" id="GO:0009847">
    <property type="term" value="P:spore germination"/>
    <property type="evidence" value="ECO:0007669"/>
    <property type="project" value="UniProtKB-UniRule"/>
</dbReference>
<feature type="transmembrane region" description="Helical" evidence="5">
    <location>
        <begin position="372"/>
        <end position="398"/>
    </location>
</feature>
<dbReference type="PIRSF" id="PIRSF005690">
    <property type="entry name" value="GerBA"/>
    <property type="match status" value="1"/>
</dbReference>
<evidence type="ECO:0000256" key="1">
    <source>
        <dbReference type="ARBA" id="ARBA00004141"/>
    </source>
</evidence>
<organism evidence="6 7">
    <name type="scientific">Allobacillus saliphilus</name>
    <dbReference type="NCBI Taxonomy" id="2912308"/>
    <lineage>
        <taxon>Bacteria</taxon>
        <taxon>Bacillati</taxon>
        <taxon>Bacillota</taxon>
        <taxon>Bacilli</taxon>
        <taxon>Bacillales</taxon>
        <taxon>Bacillaceae</taxon>
        <taxon>Allobacillus</taxon>
    </lineage>
</organism>
<comment type="subcellular location">
    <subcellularLocation>
        <location evidence="4">Cell membrane</location>
    </subcellularLocation>
    <subcellularLocation>
        <location evidence="1">Membrane</location>
        <topology evidence="1">Multi-pass membrane protein</topology>
    </subcellularLocation>
</comment>
<dbReference type="InterPro" id="IPR050768">
    <property type="entry name" value="UPF0353/GerABKA_families"/>
</dbReference>
<evidence type="ECO:0000313" key="6">
    <source>
        <dbReference type="EMBL" id="MBR7553039.1"/>
    </source>
</evidence>
<dbReference type="Pfam" id="PF03323">
    <property type="entry name" value="GerA"/>
    <property type="match status" value="1"/>
</dbReference>
<dbReference type="GO" id="GO:0005886">
    <property type="term" value="C:plasma membrane"/>
    <property type="evidence" value="ECO:0007669"/>
    <property type="project" value="UniProtKB-SubCell"/>
</dbReference>
<keyword evidence="5" id="KW-0812">Transmembrane</keyword>
<comment type="similarity">
    <text evidence="2 4">Belongs to the GerABKA family.</text>
</comment>
<keyword evidence="7" id="KW-1185">Reference proteome</keyword>
<dbReference type="Proteomes" id="UP000675431">
    <property type="component" value="Unassembled WGS sequence"/>
</dbReference>
<keyword evidence="3 4" id="KW-0472">Membrane</keyword>
<proteinExistence type="inferred from homology"/>
<protein>
    <submittedName>
        <fullName evidence="6">Spore germination protein</fullName>
    </submittedName>
</protein>
<reference evidence="6 7" key="1">
    <citation type="submission" date="2021-04" db="EMBL/GenBank/DDBJ databases">
        <title>Allobacillus sp. nov. SKP8-2 isolated from shrimp paste.</title>
        <authorList>
            <person name="Tanasupawat S."/>
            <person name="Yiamsombat S."/>
            <person name="Kanchanasin P."/>
            <person name="Kuncharoen N."/>
        </authorList>
    </citation>
    <scope>NUCLEOTIDE SEQUENCE [LARGE SCALE GENOMIC DNA]</scope>
    <source>
        <strain evidence="6 7">SKP8-2</strain>
    </source>
</reference>
<dbReference type="InterPro" id="IPR004995">
    <property type="entry name" value="Spore_Ger"/>
</dbReference>
<evidence type="ECO:0000256" key="3">
    <source>
        <dbReference type="ARBA" id="ARBA00023136"/>
    </source>
</evidence>
<evidence type="ECO:0000256" key="5">
    <source>
        <dbReference type="SAM" id="Phobius"/>
    </source>
</evidence>
<evidence type="ECO:0000313" key="7">
    <source>
        <dbReference type="Proteomes" id="UP000675431"/>
    </source>
</evidence>
<sequence length="508" mass="57665">MKRKSTKKKQQSLFPSSLEVVEEDLNEKALNSSPDFTMKIIETESGQRIGFYFLYSIIKPQVLYEQIISPVQKAKKTLDIQSIDNMIALPNSKEENKLDEIGKKLLQGAVCIYIENDQTCLMHSAPLQEHRSIDRAETESLIFGPQMAFTGSIETNLNMVRNMIDTPQLKIERFILGNKIPNEIQMMYMDDIANEENINELRNRLTSLQSEDIMNASVLSQKIEDNPYSFFPQYIVTELPDRFTYSIKEGKIGILVDNSSAGIIAPITFSSFFESTDDIYGRWIIGSFTRLMRMFAMILSITLTPLYVAALTFHYEVIPEALLLSLGESRNRVPFPPLMETIILETMMEFIREAGARLPTKVGQTMGIVGGIVIGQAVVQAGFTSNILIILVALSALASFTTPDYVMGTSLRILRFPIILLAGTFGFVGIFFTVAFIIIHLLRLRSLHRPYTAPIYPFRFFDFDQSQVRVPFVLNKRRAASHLPKKTKRKKKTYGHSLFKTKGKDIDE</sequence>
<dbReference type="RefSeq" id="WP_212367733.1">
    <property type="nucleotide sequence ID" value="NZ_JAGSIE010000007.1"/>
</dbReference>
<name>A0A941CST0_9BACI</name>
<dbReference type="PANTHER" id="PTHR22550:SF5">
    <property type="entry name" value="LEUCINE ZIPPER PROTEIN 4"/>
    <property type="match status" value="1"/>
</dbReference>
<feature type="transmembrane region" description="Helical" evidence="5">
    <location>
        <begin position="291"/>
        <end position="313"/>
    </location>
</feature>
<keyword evidence="5" id="KW-1133">Transmembrane helix</keyword>
<evidence type="ECO:0000256" key="4">
    <source>
        <dbReference type="PIRNR" id="PIRNR005690"/>
    </source>
</evidence>
<evidence type="ECO:0000256" key="2">
    <source>
        <dbReference type="ARBA" id="ARBA00005278"/>
    </source>
</evidence>